<proteinExistence type="predicted"/>
<evidence type="ECO:0000313" key="3">
    <source>
        <dbReference type="Proteomes" id="UP001190700"/>
    </source>
</evidence>
<gene>
    <name evidence="2" type="ORF">CYMTET_51192</name>
</gene>
<dbReference type="EMBL" id="LGRX02034093">
    <property type="protein sequence ID" value="KAK3238836.1"/>
    <property type="molecule type" value="Genomic_DNA"/>
</dbReference>
<feature type="compositionally biased region" description="Polar residues" evidence="1">
    <location>
        <begin position="85"/>
        <end position="103"/>
    </location>
</feature>
<name>A0AAE0ESE5_9CHLO</name>
<accession>A0AAE0ESE5</accession>
<organism evidence="2 3">
    <name type="scientific">Cymbomonas tetramitiformis</name>
    <dbReference type="NCBI Taxonomy" id="36881"/>
    <lineage>
        <taxon>Eukaryota</taxon>
        <taxon>Viridiplantae</taxon>
        <taxon>Chlorophyta</taxon>
        <taxon>Pyramimonadophyceae</taxon>
        <taxon>Pyramimonadales</taxon>
        <taxon>Pyramimonadaceae</taxon>
        <taxon>Cymbomonas</taxon>
    </lineage>
</organism>
<feature type="region of interest" description="Disordered" evidence="1">
    <location>
        <begin position="162"/>
        <end position="189"/>
    </location>
</feature>
<dbReference type="Proteomes" id="UP001190700">
    <property type="component" value="Unassembled WGS sequence"/>
</dbReference>
<feature type="compositionally biased region" description="Basic and acidic residues" evidence="1">
    <location>
        <begin position="73"/>
        <end position="83"/>
    </location>
</feature>
<feature type="region of interest" description="Disordered" evidence="1">
    <location>
        <begin position="73"/>
        <end position="106"/>
    </location>
</feature>
<comment type="caution">
    <text evidence="2">The sequence shown here is derived from an EMBL/GenBank/DDBJ whole genome shotgun (WGS) entry which is preliminary data.</text>
</comment>
<dbReference type="AlphaFoldDB" id="A0AAE0ESE5"/>
<keyword evidence="3" id="KW-1185">Reference proteome</keyword>
<reference evidence="2 3" key="1">
    <citation type="journal article" date="2015" name="Genome Biol. Evol.">
        <title>Comparative Genomics of a Bacterivorous Green Alga Reveals Evolutionary Causalities and Consequences of Phago-Mixotrophic Mode of Nutrition.</title>
        <authorList>
            <person name="Burns J.A."/>
            <person name="Paasch A."/>
            <person name="Narechania A."/>
            <person name="Kim E."/>
        </authorList>
    </citation>
    <scope>NUCLEOTIDE SEQUENCE [LARGE SCALE GENOMIC DNA]</scope>
    <source>
        <strain evidence="2 3">PLY_AMNH</strain>
    </source>
</reference>
<evidence type="ECO:0000313" key="2">
    <source>
        <dbReference type="EMBL" id="KAK3238836.1"/>
    </source>
</evidence>
<protein>
    <submittedName>
        <fullName evidence="2">Uncharacterized protein</fullName>
    </submittedName>
</protein>
<sequence>MGTVSLTGPTGCDGKESTMYYWALRKFVHELNKRFLMRGTKETNGMFKAVPQTEQQDGATFVRSCEKRAVEAKKITAKEKPSEAKQPSSPQGGGTSEPSQKQVKYQKRVAALAEAKGGAGCHGNMQVPPPSDYSPKDKKPCDYCNGGYRMPIREGRTIAGWPATAPGAQMTTLSHGSTLRAQRCGRMRK</sequence>
<evidence type="ECO:0000256" key="1">
    <source>
        <dbReference type="SAM" id="MobiDB-lite"/>
    </source>
</evidence>
<feature type="compositionally biased region" description="Polar residues" evidence="1">
    <location>
        <begin position="169"/>
        <end position="180"/>
    </location>
</feature>